<comment type="caution">
    <text evidence="13">The sequence shown here is derived from an EMBL/GenBank/DDBJ whole genome shotgun (WGS) entry which is preliminary data.</text>
</comment>
<evidence type="ECO:0000256" key="3">
    <source>
        <dbReference type="ARBA" id="ARBA00012057"/>
    </source>
</evidence>
<sequence>MTVAPPELVVLLDPAGAALGTADKTGVHHADTPLHLAFSCYLVDDDGRVLMTRRAATKRTFPGVWTNSFCGHPAPDEPLDTAVRRRGRQELGLDVGPPRLVLPGFRYRAEQDGVVEHEMCPVFVASATGTAQPEADEVDEVRAVPWGDLVSAVRDRSWPGLSPWCVEQVEELATLGEGPLSWPEGDATALPPAARLA</sequence>
<feature type="active site" evidence="10">
    <location>
        <position position="118"/>
    </location>
</feature>
<feature type="binding site" evidence="10">
    <location>
        <position position="72"/>
    </location>
    <ligand>
        <name>Mn(2+)</name>
        <dbReference type="ChEBI" id="CHEBI:29035"/>
    </ligand>
</feature>
<evidence type="ECO:0000256" key="10">
    <source>
        <dbReference type="HAMAP-Rule" id="MF_00202"/>
    </source>
</evidence>
<evidence type="ECO:0000259" key="12">
    <source>
        <dbReference type="PROSITE" id="PS51462"/>
    </source>
</evidence>
<dbReference type="RefSeq" id="WP_378037540.1">
    <property type="nucleotide sequence ID" value="NZ_JBHSIV010000020.1"/>
</dbReference>
<dbReference type="EMBL" id="JBHSIV010000020">
    <property type="protein sequence ID" value="MFC5064193.1"/>
    <property type="molecule type" value="Genomic_DNA"/>
</dbReference>
<evidence type="ECO:0000256" key="5">
    <source>
        <dbReference type="ARBA" id="ARBA00022723"/>
    </source>
</evidence>
<dbReference type="PROSITE" id="PS51462">
    <property type="entry name" value="NUDIX"/>
    <property type="match status" value="1"/>
</dbReference>
<feature type="active site" evidence="10">
    <location>
        <position position="70"/>
    </location>
</feature>
<proteinExistence type="inferred from homology"/>
<dbReference type="InterPro" id="IPR056375">
    <property type="entry name" value="Idi_bact"/>
</dbReference>
<evidence type="ECO:0000313" key="13">
    <source>
        <dbReference type="EMBL" id="MFC5064193.1"/>
    </source>
</evidence>
<feature type="region of interest" description="Disordered" evidence="11">
    <location>
        <begin position="177"/>
        <end position="197"/>
    </location>
</feature>
<keyword evidence="14" id="KW-1185">Reference proteome</keyword>
<dbReference type="HAMAP" id="MF_00202">
    <property type="entry name" value="Idi"/>
    <property type="match status" value="1"/>
</dbReference>
<gene>
    <name evidence="10 13" type="primary">idi</name>
    <name evidence="13" type="ORF">ACFPBZ_18365</name>
</gene>
<evidence type="ECO:0000256" key="9">
    <source>
        <dbReference type="ARBA" id="ARBA00023235"/>
    </source>
</evidence>
<keyword evidence="7 10" id="KW-0464">Manganese</keyword>
<dbReference type="EC" id="5.3.3.2" evidence="3 10"/>
<comment type="catalytic activity">
    <reaction evidence="10">
        <text>isopentenyl diphosphate = dimethylallyl diphosphate</text>
        <dbReference type="Rhea" id="RHEA:23284"/>
        <dbReference type="ChEBI" id="CHEBI:57623"/>
        <dbReference type="ChEBI" id="CHEBI:128769"/>
        <dbReference type="EC" id="5.3.3.2"/>
    </reaction>
</comment>
<dbReference type="Proteomes" id="UP001595947">
    <property type="component" value="Unassembled WGS sequence"/>
</dbReference>
<comment type="cofactor">
    <cofactor evidence="10">
        <name>Mg(2+)</name>
        <dbReference type="ChEBI" id="CHEBI:18420"/>
    </cofactor>
    <text evidence="10">Binds 1 Mg(2+) ion per subunit. The magnesium ion binds only when substrate is bound.</text>
</comment>
<dbReference type="NCBIfam" id="NF002995">
    <property type="entry name" value="PRK03759.1"/>
    <property type="match status" value="1"/>
</dbReference>
<dbReference type="InterPro" id="IPR000086">
    <property type="entry name" value="NUDIX_hydrolase_dom"/>
</dbReference>
<dbReference type="InterPro" id="IPR015797">
    <property type="entry name" value="NUDIX_hydrolase-like_dom_sf"/>
</dbReference>
<feature type="binding site" evidence="10">
    <location>
        <position position="90"/>
    </location>
    <ligand>
        <name>Mg(2+)</name>
        <dbReference type="ChEBI" id="CHEBI:18420"/>
    </ligand>
</feature>
<dbReference type="GO" id="GO:0004452">
    <property type="term" value="F:isopentenyl-diphosphate delta-isomerase activity"/>
    <property type="evidence" value="ECO:0007669"/>
    <property type="project" value="UniProtKB-EC"/>
</dbReference>
<dbReference type="SUPFAM" id="SSF55811">
    <property type="entry name" value="Nudix"/>
    <property type="match status" value="1"/>
</dbReference>
<feature type="binding site" evidence="10">
    <location>
        <position position="116"/>
    </location>
    <ligand>
        <name>Mn(2+)</name>
        <dbReference type="ChEBI" id="CHEBI:29035"/>
    </ligand>
</feature>
<organism evidence="13 14">
    <name type="scientific">Actinomycetospora atypica</name>
    <dbReference type="NCBI Taxonomy" id="1290095"/>
    <lineage>
        <taxon>Bacteria</taxon>
        <taxon>Bacillati</taxon>
        <taxon>Actinomycetota</taxon>
        <taxon>Actinomycetes</taxon>
        <taxon>Pseudonocardiales</taxon>
        <taxon>Pseudonocardiaceae</taxon>
        <taxon>Actinomycetospora</taxon>
    </lineage>
</organism>
<feature type="domain" description="Nudix hydrolase" evidence="12">
    <location>
        <begin position="33"/>
        <end position="167"/>
    </location>
</feature>
<evidence type="ECO:0000256" key="8">
    <source>
        <dbReference type="ARBA" id="ARBA00023229"/>
    </source>
</evidence>
<keyword evidence="9 10" id="KW-0413">Isomerase</keyword>
<comment type="cofactor">
    <cofactor evidence="10">
        <name>Mn(2+)</name>
        <dbReference type="ChEBI" id="CHEBI:29035"/>
    </cofactor>
    <text evidence="10">Binds 1 Mn(2+) ion per subunit.</text>
</comment>
<protein>
    <recommendedName>
        <fullName evidence="3 10">Isopentenyl-diphosphate Delta-isomerase</fullName>
        <shortName evidence="10">IPP isomerase</shortName>
        <ecNumber evidence="3 10">5.3.3.2</ecNumber>
    </recommendedName>
    <alternativeName>
        <fullName evidence="10">IPP:DMAPP isomerase</fullName>
    </alternativeName>
    <alternativeName>
        <fullName evidence="10">Isopentenyl pyrophosphate isomerase</fullName>
    </alternativeName>
</protein>
<feature type="binding site" evidence="10">
    <location>
        <position position="35"/>
    </location>
    <ligand>
        <name>Mn(2+)</name>
        <dbReference type="ChEBI" id="CHEBI:29035"/>
    </ligand>
</feature>
<dbReference type="Pfam" id="PF00293">
    <property type="entry name" value="NUDIX"/>
    <property type="match status" value="1"/>
</dbReference>
<comment type="subcellular location">
    <subcellularLocation>
        <location evidence="10">Cytoplasm</location>
    </subcellularLocation>
</comment>
<dbReference type="PANTHER" id="PTHR10885">
    <property type="entry name" value="ISOPENTENYL-DIPHOSPHATE DELTA-ISOMERASE"/>
    <property type="match status" value="1"/>
</dbReference>
<evidence type="ECO:0000256" key="2">
    <source>
        <dbReference type="ARBA" id="ARBA00007579"/>
    </source>
</evidence>
<feature type="binding site" evidence="10">
    <location>
        <position position="118"/>
    </location>
    <ligand>
        <name>Mn(2+)</name>
        <dbReference type="ChEBI" id="CHEBI:29035"/>
    </ligand>
</feature>
<evidence type="ECO:0000313" key="14">
    <source>
        <dbReference type="Proteomes" id="UP001595947"/>
    </source>
</evidence>
<dbReference type="InterPro" id="IPR011876">
    <property type="entry name" value="IsopentenylPP_isomerase_typ1"/>
</dbReference>
<dbReference type="CDD" id="cd02885">
    <property type="entry name" value="NUDIX_IPP_Isomerase"/>
    <property type="match status" value="1"/>
</dbReference>
<feature type="binding site" evidence="10">
    <location>
        <position position="28"/>
    </location>
    <ligand>
        <name>Mn(2+)</name>
        <dbReference type="ChEBI" id="CHEBI:29035"/>
    </ligand>
</feature>
<accession>A0ABV9YMR1</accession>
<keyword evidence="5 10" id="KW-0479">Metal-binding</keyword>
<comment type="function">
    <text evidence="10">Catalyzes the 1,3-allylic rearrangement of the homoallylic substrate isopentenyl (IPP) to its highly electrophilic allylic isomer, dimethylallyl diphosphate (DMAPP).</text>
</comment>
<dbReference type="Gene3D" id="3.90.79.10">
    <property type="entry name" value="Nucleoside Triphosphate Pyrophosphohydrolase"/>
    <property type="match status" value="1"/>
</dbReference>
<reference evidence="14" key="1">
    <citation type="journal article" date="2019" name="Int. J. Syst. Evol. Microbiol.">
        <title>The Global Catalogue of Microorganisms (GCM) 10K type strain sequencing project: providing services to taxonomists for standard genome sequencing and annotation.</title>
        <authorList>
            <consortium name="The Broad Institute Genomics Platform"/>
            <consortium name="The Broad Institute Genome Sequencing Center for Infectious Disease"/>
            <person name="Wu L."/>
            <person name="Ma J."/>
        </authorList>
    </citation>
    <scope>NUCLEOTIDE SEQUENCE [LARGE SCALE GENOMIC DNA]</scope>
    <source>
        <strain evidence="14">CGMCC 4.7093</strain>
    </source>
</reference>
<comment type="pathway">
    <text evidence="1 10">Isoprenoid biosynthesis; dimethylallyl diphosphate biosynthesis; dimethylallyl diphosphate from isopentenyl diphosphate: step 1/1.</text>
</comment>
<keyword evidence="6 10" id="KW-0460">Magnesium</keyword>
<evidence type="ECO:0000256" key="11">
    <source>
        <dbReference type="SAM" id="MobiDB-lite"/>
    </source>
</evidence>
<dbReference type="NCBIfam" id="TIGR02150">
    <property type="entry name" value="IPP_isom_1"/>
    <property type="match status" value="1"/>
</dbReference>
<comment type="similarity">
    <text evidence="2 10">Belongs to the IPP isomerase type 1 family.</text>
</comment>
<evidence type="ECO:0000256" key="4">
    <source>
        <dbReference type="ARBA" id="ARBA00022490"/>
    </source>
</evidence>
<name>A0ABV9YMR1_9PSEU</name>
<evidence type="ECO:0000256" key="7">
    <source>
        <dbReference type="ARBA" id="ARBA00023211"/>
    </source>
</evidence>
<dbReference type="PIRSF" id="PIRSF018427">
    <property type="entry name" value="Isopntndiph_ism"/>
    <property type="match status" value="1"/>
</dbReference>
<evidence type="ECO:0000256" key="1">
    <source>
        <dbReference type="ARBA" id="ARBA00004826"/>
    </source>
</evidence>
<keyword evidence="8 10" id="KW-0414">Isoprene biosynthesis</keyword>
<keyword evidence="4 10" id="KW-0963">Cytoplasm</keyword>
<dbReference type="PANTHER" id="PTHR10885:SF0">
    <property type="entry name" value="ISOPENTENYL-DIPHOSPHATE DELTA-ISOMERASE"/>
    <property type="match status" value="1"/>
</dbReference>
<evidence type="ECO:0000256" key="6">
    <source>
        <dbReference type="ARBA" id="ARBA00022842"/>
    </source>
</evidence>